<feature type="domain" description="Transmembrane protein TMEM132 fifth" evidence="1">
    <location>
        <begin position="8"/>
        <end position="113"/>
    </location>
</feature>
<dbReference type="Proteomes" id="UP000661971">
    <property type="component" value="Unassembled WGS sequence"/>
</dbReference>
<gene>
    <name evidence="3" type="primary">Tmem132a</name>
    <name evidence="3" type="ORF">NOTNIG_R03437</name>
</gene>
<protein>
    <submittedName>
        <fullName evidence="3">T132A protein</fullName>
    </submittedName>
</protein>
<reference evidence="4" key="1">
    <citation type="submission" date="2023-07" db="EMBL/GenBank/DDBJ databases">
        <title>Bird 10,000 Genomes (B10K) Project - Family phase.</title>
        <authorList>
            <person name="Zhang G."/>
        </authorList>
    </citation>
    <scope>NUCLEOTIDE SEQUENCE [LARGE SCALE GENOMIC DNA]</scope>
</reference>
<feature type="domain" description="Transmembrane protein TMEM132 sixth" evidence="2">
    <location>
        <begin position="114"/>
        <end position="230"/>
    </location>
</feature>
<dbReference type="EMBL" id="WBNA01000409">
    <property type="protein sequence ID" value="NXD16659.1"/>
    <property type="molecule type" value="Genomic_DNA"/>
</dbReference>
<dbReference type="InterPro" id="IPR026307">
    <property type="entry name" value="TMEM132"/>
</dbReference>
<proteinExistence type="predicted"/>
<dbReference type="PANTHER" id="PTHR13388">
    <property type="entry name" value="DETONATOR, ISOFORM E"/>
    <property type="match status" value="1"/>
</dbReference>
<dbReference type="PANTHER" id="PTHR13388:SF9">
    <property type="entry name" value="TRANSMEMBRANE PROTEIN 132A"/>
    <property type="match status" value="1"/>
</dbReference>
<accession>A0A851TJD6</accession>
<feature type="non-terminal residue" evidence="3">
    <location>
        <position position="245"/>
    </location>
</feature>
<evidence type="ECO:0000313" key="3">
    <source>
        <dbReference type="EMBL" id="NXD16659.1"/>
    </source>
</evidence>
<sequence length="245" mass="25825">PAEAEEPGEDAERRARGCRPQYQHTAVRFLAHFVAHPLDGGRHLAYLPSAEWLLDVSHLVAARARVVDPRVASLEGGAVVVGREPGVTSVEVRSPVSDSILGEQMLVVSEEKVTVTELRAQVVSGLSLMVTAEPGHPDVIVAACHGAAALRSPKQEATLSVWLAFSDHTLAPLELYGWQEAVVTVASPDPAVASVRPPGASASRPLLVAEGAGRGVLLQLSLHAPDACRKGRHRASPLATGTAWL</sequence>
<dbReference type="InterPro" id="IPR055423">
    <property type="entry name" value="Ig_TMEM132_5th"/>
</dbReference>
<name>A0A851TJD6_9AVES</name>
<dbReference type="InterPro" id="IPR055424">
    <property type="entry name" value="Ig_TMEM132_6th"/>
</dbReference>
<dbReference type="Pfam" id="PF23486">
    <property type="entry name" value="Ig_TMEM132_5th"/>
    <property type="match status" value="1"/>
</dbReference>
<comment type="caution">
    <text evidence="3">The sequence shown here is derived from an EMBL/GenBank/DDBJ whole genome shotgun (WGS) entry which is preliminary data.</text>
</comment>
<keyword evidence="4" id="KW-1185">Reference proteome</keyword>
<evidence type="ECO:0000259" key="1">
    <source>
        <dbReference type="Pfam" id="PF23486"/>
    </source>
</evidence>
<organism evidence="3 4">
    <name type="scientific">Nothocercus nigrocapillus</name>
    <dbReference type="NCBI Taxonomy" id="1977171"/>
    <lineage>
        <taxon>Eukaryota</taxon>
        <taxon>Metazoa</taxon>
        <taxon>Chordata</taxon>
        <taxon>Craniata</taxon>
        <taxon>Vertebrata</taxon>
        <taxon>Euteleostomi</taxon>
        <taxon>Archelosauria</taxon>
        <taxon>Archosauria</taxon>
        <taxon>Dinosauria</taxon>
        <taxon>Saurischia</taxon>
        <taxon>Theropoda</taxon>
        <taxon>Coelurosauria</taxon>
        <taxon>Aves</taxon>
        <taxon>Palaeognathae</taxon>
        <taxon>Tinamiformes</taxon>
        <taxon>Tinamidae</taxon>
        <taxon>Nothocercus</taxon>
    </lineage>
</organism>
<evidence type="ECO:0000259" key="2">
    <source>
        <dbReference type="Pfam" id="PF23487"/>
    </source>
</evidence>
<feature type="non-terminal residue" evidence="3">
    <location>
        <position position="1"/>
    </location>
</feature>
<dbReference type="AlphaFoldDB" id="A0A851TJD6"/>
<dbReference type="Pfam" id="PF23487">
    <property type="entry name" value="Ig_TMEM132_6th"/>
    <property type="match status" value="1"/>
</dbReference>
<dbReference type="GO" id="GO:0005783">
    <property type="term" value="C:endoplasmic reticulum"/>
    <property type="evidence" value="ECO:0007669"/>
    <property type="project" value="TreeGrafter"/>
</dbReference>
<evidence type="ECO:0000313" key="4">
    <source>
        <dbReference type="Proteomes" id="UP000661971"/>
    </source>
</evidence>